<dbReference type="Proteomes" id="UP001279681">
    <property type="component" value="Unassembled WGS sequence"/>
</dbReference>
<evidence type="ECO:0000313" key="2">
    <source>
        <dbReference type="EMBL" id="MDX8334927.1"/>
    </source>
</evidence>
<dbReference type="PROSITE" id="PS50862">
    <property type="entry name" value="AA_TRNA_LIGASE_II"/>
    <property type="match status" value="1"/>
</dbReference>
<feature type="domain" description="Aminoacyl-transfer RNA synthetases class-II family profile" evidence="1">
    <location>
        <begin position="118"/>
        <end position="481"/>
    </location>
</feature>
<dbReference type="InterPro" id="IPR012547">
    <property type="entry name" value="PDDEXK_9"/>
</dbReference>
<dbReference type="PANTHER" id="PTHR34825">
    <property type="entry name" value="CONSERVED PROTEIN, WITH A WEAK D-GALACTARATE DEHYDRATASE/ALTRONATE HYDROLASE DOMAIN"/>
    <property type="match status" value="1"/>
</dbReference>
<dbReference type="Pfam" id="PF08011">
    <property type="entry name" value="PDDEXK_9"/>
    <property type="match status" value="1"/>
</dbReference>
<name>A0ABU4W7B5_9FUSO</name>
<dbReference type="EMBL" id="JAVIKH010000001">
    <property type="protein sequence ID" value="MDX8334927.1"/>
    <property type="molecule type" value="Genomic_DNA"/>
</dbReference>
<dbReference type="Gene3D" id="3.40.50.300">
    <property type="entry name" value="P-loop containing nucleotide triphosphate hydrolases"/>
    <property type="match status" value="1"/>
</dbReference>
<reference evidence="3" key="1">
    <citation type="submission" date="2023-07" db="EMBL/GenBank/DDBJ databases">
        <authorList>
            <person name="Colorado M.A."/>
            <person name="Villamil L.M."/>
            <person name="Melo J.F."/>
            <person name="Rodriguez J.A."/>
            <person name="Ruiz R.Y."/>
        </authorList>
    </citation>
    <scope>NUCLEOTIDE SEQUENCE [LARGE SCALE GENOMIC DNA]</scope>
    <source>
        <strain evidence="3">C33</strain>
    </source>
</reference>
<sequence length="549" mass="63932">MSKKKLPIGVSDFKEIIEDNYYYVDKTNFVAEILEKRAKATLITRPRRFGKTLSMTTLKYFLDIRNGEENRKLFQGLNIERTEYMEEQGKYPVIYLTLKDCEGKTYSAFLDKFKSLLSKLFSDHEYLMEKLNAREFKEFNKIWLEEKDGKYDEALNFLANILYKYTGLKPVILIDEYDAPMIKANEHGYYDEIKDFIGGFYGSALKDGVAAFSVITGILRVAKESIFSTLNNLKVSTILSEDFPYFGMEEWEVEEILKCYDLETTLEDTKIWYNGYLFGTKRVYNPWSILNHCDTKKLECYWINTSANTLIMEMLRDADNSIVDIFHGLLKGDRVKTILNDHMIFNQKYSNSAVLYLMFSGGYLTIDKLGEVRKEYYLRIPNYEVKEYFKDTFLDIVKGNEINSFSQLEDALVLGKVRGVMSIEESIQDMFTSSLSYHDGAKEEKFYHNLVLGMLIGLDRDFYVLSNREEGLGRYDLALEPKDKNGYGYMFEFKVAKSSSEEDMDLAGEAALDQIDKKIYETGMRDRGIKKIVKLGMVFSGKSLRFYER</sequence>
<keyword evidence="3" id="KW-1185">Reference proteome</keyword>
<comment type="caution">
    <text evidence="2">The sequence shown here is derived from an EMBL/GenBank/DDBJ whole genome shotgun (WGS) entry which is preliminary data.</text>
</comment>
<dbReference type="SUPFAM" id="SSF52540">
    <property type="entry name" value="P-loop containing nucleoside triphosphate hydrolases"/>
    <property type="match status" value="1"/>
</dbReference>
<dbReference type="RefSeq" id="WP_320312340.1">
    <property type="nucleotide sequence ID" value="NZ_JAVIKH010000001.1"/>
</dbReference>
<evidence type="ECO:0000313" key="3">
    <source>
        <dbReference type="Proteomes" id="UP001279681"/>
    </source>
</evidence>
<dbReference type="PANTHER" id="PTHR34825:SF1">
    <property type="entry name" value="AAA-ATPASE-LIKE DOMAIN-CONTAINING PROTEIN"/>
    <property type="match status" value="1"/>
</dbReference>
<dbReference type="InterPro" id="IPR018631">
    <property type="entry name" value="AAA-ATPase-like_dom"/>
</dbReference>
<evidence type="ECO:0000259" key="1">
    <source>
        <dbReference type="PROSITE" id="PS50862"/>
    </source>
</evidence>
<dbReference type="Pfam" id="PF09820">
    <property type="entry name" value="AAA-ATPase_like"/>
    <property type="match status" value="1"/>
</dbReference>
<proteinExistence type="predicted"/>
<organism evidence="2 3">
    <name type="scientific">Candidatus Cetobacterium colombiensis</name>
    <dbReference type="NCBI Taxonomy" id="3073100"/>
    <lineage>
        <taxon>Bacteria</taxon>
        <taxon>Fusobacteriati</taxon>
        <taxon>Fusobacteriota</taxon>
        <taxon>Fusobacteriia</taxon>
        <taxon>Fusobacteriales</taxon>
        <taxon>Fusobacteriaceae</taxon>
        <taxon>Cetobacterium</taxon>
    </lineage>
</organism>
<accession>A0ABU4W7B5</accession>
<protein>
    <submittedName>
        <fullName evidence="2">AAA family ATPase</fullName>
    </submittedName>
</protein>
<dbReference type="InterPro" id="IPR006195">
    <property type="entry name" value="aa-tRNA-synth_II"/>
</dbReference>
<dbReference type="InterPro" id="IPR027417">
    <property type="entry name" value="P-loop_NTPase"/>
</dbReference>
<gene>
    <name evidence="2" type="ORF">RFV38_00185</name>
</gene>